<dbReference type="AlphaFoldDB" id="A0A1H9P6G4"/>
<dbReference type="PANTHER" id="PTHR31157">
    <property type="entry name" value="SCP DOMAIN-CONTAINING PROTEIN"/>
    <property type="match status" value="1"/>
</dbReference>
<dbReference type="RefSeq" id="WP_092686662.1">
    <property type="nucleotide sequence ID" value="NZ_FOGU01000001.1"/>
</dbReference>
<feature type="domain" description="SCP" evidence="1">
    <location>
        <begin position="12"/>
        <end position="142"/>
    </location>
</feature>
<dbReference type="PANTHER" id="PTHR31157:SF1">
    <property type="entry name" value="SCP DOMAIN-CONTAINING PROTEIN"/>
    <property type="match status" value="1"/>
</dbReference>
<dbReference type="SUPFAM" id="SSF55797">
    <property type="entry name" value="PR-1-like"/>
    <property type="match status" value="1"/>
</dbReference>
<dbReference type="Proteomes" id="UP000198885">
    <property type="component" value="Unassembled WGS sequence"/>
</dbReference>
<evidence type="ECO:0000259" key="1">
    <source>
        <dbReference type="Pfam" id="PF00188"/>
    </source>
</evidence>
<organism evidence="2 3">
    <name type="scientific">Tranquillimonas rosea</name>
    <dbReference type="NCBI Taxonomy" id="641238"/>
    <lineage>
        <taxon>Bacteria</taxon>
        <taxon>Pseudomonadati</taxon>
        <taxon>Pseudomonadota</taxon>
        <taxon>Alphaproteobacteria</taxon>
        <taxon>Rhodobacterales</taxon>
        <taxon>Roseobacteraceae</taxon>
        <taxon>Tranquillimonas</taxon>
    </lineage>
</organism>
<dbReference type="Pfam" id="PF00188">
    <property type="entry name" value="CAP"/>
    <property type="match status" value="1"/>
</dbReference>
<dbReference type="STRING" id="641238.SAMN04490244_10143"/>
<protein>
    <submittedName>
        <fullName evidence="2">Cysteine-rich secretory protein family protein</fullName>
    </submittedName>
</protein>
<gene>
    <name evidence="2" type="ORF">SAMN04490244_10143</name>
</gene>
<evidence type="ECO:0000313" key="3">
    <source>
        <dbReference type="Proteomes" id="UP000198885"/>
    </source>
</evidence>
<name>A0A1H9P6G4_9RHOB</name>
<dbReference type="InterPro" id="IPR035940">
    <property type="entry name" value="CAP_sf"/>
</dbReference>
<proteinExistence type="predicted"/>
<dbReference type="OrthoDB" id="419320at2"/>
<dbReference type="CDD" id="cd05379">
    <property type="entry name" value="CAP_bacterial"/>
    <property type="match status" value="1"/>
</dbReference>
<keyword evidence="3" id="KW-1185">Reference proteome</keyword>
<accession>A0A1H9P6G4</accession>
<reference evidence="2 3" key="1">
    <citation type="submission" date="2016-10" db="EMBL/GenBank/DDBJ databases">
        <authorList>
            <person name="de Groot N.N."/>
        </authorList>
    </citation>
    <scope>NUCLEOTIDE SEQUENCE [LARGE SCALE GENOMIC DNA]</scope>
    <source>
        <strain evidence="2 3">DSM 23042</strain>
    </source>
</reference>
<dbReference type="InterPro" id="IPR014044">
    <property type="entry name" value="CAP_dom"/>
</dbReference>
<dbReference type="EMBL" id="FOGU01000001">
    <property type="protein sequence ID" value="SER43770.1"/>
    <property type="molecule type" value="Genomic_DNA"/>
</dbReference>
<dbReference type="Gene3D" id="3.40.33.10">
    <property type="entry name" value="CAP"/>
    <property type="match status" value="1"/>
</dbReference>
<evidence type="ECO:0000313" key="2">
    <source>
        <dbReference type="EMBL" id="SER43770.1"/>
    </source>
</evidence>
<sequence>MSVASNVERMMLELVNDERAKVGAPPLKLELNLNESAETHSDWMLDTDRFSHTGAGGSSAGERMSDAGFDFDGSWRWAENIAWQSERGERGIRDDVEDLHESLMNSPGHRANILNPDLDVMGIGVERGNFAGYDAVMVSQNFASTGGSLDIDNGGQGVQSASQTVDIGPSITVDDIFVARARGAWREKLAKHTETDESDGDTIAFYEIRDDEGHHNFRMRGEGVIDATDGVIIAADDFERLRVRADDHVGETTVEMRASDGENWGDWADITVVTQSPDDYFGFA</sequence>